<reference evidence="3" key="1">
    <citation type="submission" date="2018-01" db="EMBL/GenBank/DDBJ databases">
        <authorList>
            <person name="Kerou L M."/>
        </authorList>
    </citation>
    <scope>NUCLEOTIDE SEQUENCE [LARGE SCALE GENOMIC DNA]</scope>
    <source>
        <strain evidence="3">SCU2</strain>
    </source>
</reference>
<organism evidence="2 3">
    <name type="scientific">Candidatus Nitrosocaldus cavascurensis</name>
    <dbReference type="NCBI Taxonomy" id="2058097"/>
    <lineage>
        <taxon>Archaea</taxon>
        <taxon>Nitrososphaerota</taxon>
        <taxon>Nitrososphaeria</taxon>
        <taxon>Candidatus Nitrosocaldales</taxon>
        <taxon>Candidatus Nitrosocaldaceae</taxon>
        <taxon>Candidatus Nitrosocaldus</taxon>
    </lineage>
</organism>
<keyword evidence="3" id="KW-1185">Reference proteome</keyword>
<dbReference type="Pfam" id="PF00543">
    <property type="entry name" value="P-II"/>
    <property type="match status" value="1"/>
</dbReference>
<dbReference type="SUPFAM" id="SSF54913">
    <property type="entry name" value="GlnB-like"/>
    <property type="match status" value="1"/>
</dbReference>
<proteinExistence type="predicted"/>
<evidence type="ECO:0000313" key="2">
    <source>
        <dbReference type="EMBL" id="SPC34865.1"/>
    </source>
</evidence>
<feature type="compositionally biased region" description="Basic and acidic residues" evidence="1">
    <location>
        <begin position="110"/>
        <end position="121"/>
    </location>
</feature>
<dbReference type="EMBL" id="LT981265">
    <property type="protein sequence ID" value="SPC34865.1"/>
    <property type="molecule type" value="Genomic_DNA"/>
</dbReference>
<name>A0A2K5ATA3_9ARCH</name>
<dbReference type="SMART" id="SM00938">
    <property type="entry name" value="P-II"/>
    <property type="match status" value="1"/>
</dbReference>
<dbReference type="GeneID" id="41595685"/>
<gene>
    <name evidence="2" type="ORF">NCAV_1702</name>
</gene>
<dbReference type="GO" id="GO:0030234">
    <property type="term" value="F:enzyme regulator activity"/>
    <property type="evidence" value="ECO:0007669"/>
    <property type="project" value="InterPro"/>
</dbReference>
<dbReference type="InterPro" id="IPR015867">
    <property type="entry name" value="N-reg_PII/ATP_PRibTrfase_C"/>
</dbReference>
<dbReference type="InterPro" id="IPR011322">
    <property type="entry name" value="N-reg_PII-like_a/b"/>
</dbReference>
<dbReference type="Gene3D" id="3.30.70.120">
    <property type="match status" value="1"/>
</dbReference>
<evidence type="ECO:0000256" key="1">
    <source>
        <dbReference type="SAM" id="MobiDB-lite"/>
    </source>
</evidence>
<dbReference type="GO" id="GO:0006808">
    <property type="term" value="P:regulation of nitrogen utilization"/>
    <property type="evidence" value="ECO:0007669"/>
    <property type="project" value="InterPro"/>
</dbReference>
<evidence type="ECO:0000313" key="3">
    <source>
        <dbReference type="Proteomes" id="UP000236248"/>
    </source>
</evidence>
<dbReference type="AlphaFoldDB" id="A0A2K5ATA3"/>
<protein>
    <submittedName>
        <fullName evidence="2">Putative Nitrogen regulatory protein P-II 2</fullName>
    </submittedName>
</protein>
<dbReference type="PROSITE" id="PS51343">
    <property type="entry name" value="PII_GLNB_DOM"/>
    <property type="match status" value="1"/>
</dbReference>
<dbReference type="RefSeq" id="WP_158648648.1">
    <property type="nucleotide sequence ID" value="NZ_LT981265.1"/>
</dbReference>
<sequence>MKRIEAIVRTEIMPDLKIQLERFEIYGLSMHNITSPNITSRNGAVGRGGGLGEFLTKVELIVSDRDAKRVIDTISAVSGKHKEYTKIFVSSLEEIVDVSHMHVIKDLEDVNDSEDRTRKQDSSIASSGVDGEHGNYSNEDSTDRIDASSGEYEEQEKRSRLVPLQKYTLMRVLKFYNANKDTLRSEYRIKSFSDFVNFCILGYLPIIESEIKQQSIEGRSKLLRI</sequence>
<accession>A0A2K5ATA3</accession>
<dbReference type="KEGG" id="ncv:NCAV_1702"/>
<dbReference type="Proteomes" id="UP000236248">
    <property type="component" value="Chromosome NCAV"/>
</dbReference>
<feature type="region of interest" description="Disordered" evidence="1">
    <location>
        <begin position="110"/>
        <end position="157"/>
    </location>
</feature>
<dbReference type="InterPro" id="IPR002187">
    <property type="entry name" value="N-reg_PII"/>
</dbReference>